<proteinExistence type="predicted"/>
<evidence type="ECO:0000313" key="2">
    <source>
        <dbReference type="EnsemblProtists" id="EOD21426"/>
    </source>
</evidence>
<dbReference type="EnsemblProtists" id="EOD21426">
    <property type="protein sequence ID" value="EOD21426"/>
    <property type="gene ID" value="EMIHUDRAFT_444457"/>
</dbReference>
<dbReference type="PaxDb" id="2903-EOD21426"/>
<reference evidence="3" key="1">
    <citation type="journal article" date="2013" name="Nature">
        <title>Pan genome of the phytoplankton Emiliania underpins its global distribution.</title>
        <authorList>
            <person name="Read B.A."/>
            <person name="Kegel J."/>
            <person name="Klute M.J."/>
            <person name="Kuo A."/>
            <person name="Lefebvre S.C."/>
            <person name="Maumus F."/>
            <person name="Mayer C."/>
            <person name="Miller J."/>
            <person name="Monier A."/>
            <person name="Salamov A."/>
            <person name="Young J."/>
            <person name="Aguilar M."/>
            <person name="Claverie J.M."/>
            <person name="Frickenhaus S."/>
            <person name="Gonzalez K."/>
            <person name="Herman E.K."/>
            <person name="Lin Y.C."/>
            <person name="Napier J."/>
            <person name="Ogata H."/>
            <person name="Sarno A.F."/>
            <person name="Shmutz J."/>
            <person name="Schroeder D."/>
            <person name="de Vargas C."/>
            <person name="Verret F."/>
            <person name="von Dassow P."/>
            <person name="Valentin K."/>
            <person name="Van de Peer Y."/>
            <person name="Wheeler G."/>
            <person name="Dacks J.B."/>
            <person name="Delwiche C.F."/>
            <person name="Dyhrman S.T."/>
            <person name="Glockner G."/>
            <person name="John U."/>
            <person name="Richards T."/>
            <person name="Worden A.Z."/>
            <person name="Zhang X."/>
            <person name="Grigoriev I.V."/>
            <person name="Allen A.E."/>
            <person name="Bidle K."/>
            <person name="Borodovsky M."/>
            <person name="Bowler C."/>
            <person name="Brownlee C."/>
            <person name="Cock J.M."/>
            <person name="Elias M."/>
            <person name="Gladyshev V.N."/>
            <person name="Groth M."/>
            <person name="Guda C."/>
            <person name="Hadaegh A."/>
            <person name="Iglesias-Rodriguez M.D."/>
            <person name="Jenkins J."/>
            <person name="Jones B.M."/>
            <person name="Lawson T."/>
            <person name="Leese F."/>
            <person name="Lindquist E."/>
            <person name="Lobanov A."/>
            <person name="Lomsadze A."/>
            <person name="Malik S.B."/>
            <person name="Marsh M.E."/>
            <person name="Mackinder L."/>
            <person name="Mock T."/>
            <person name="Mueller-Roeber B."/>
            <person name="Pagarete A."/>
            <person name="Parker M."/>
            <person name="Probert I."/>
            <person name="Quesneville H."/>
            <person name="Raines C."/>
            <person name="Rensing S.A."/>
            <person name="Riano-Pachon D.M."/>
            <person name="Richier S."/>
            <person name="Rokitta S."/>
            <person name="Shiraiwa Y."/>
            <person name="Soanes D.M."/>
            <person name="van der Giezen M."/>
            <person name="Wahlund T.M."/>
            <person name="Williams B."/>
            <person name="Wilson W."/>
            <person name="Wolfe G."/>
            <person name="Wurch L.L."/>
        </authorList>
    </citation>
    <scope>NUCLEOTIDE SEQUENCE</scope>
</reference>
<name>A0A0D3JD41_EMIH1</name>
<dbReference type="EnsemblProtists" id="EOD27676">
    <property type="protein sequence ID" value="EOD27676"/>
    <property type="gene ID" value="EMIHUDRAFT_434854"/>
</dbReference>
<dbReference type="RefSeq" id="XP_005773855.1">
    <property type="nucleotide sequence ID" value="XM_005773798.1"/>
</dbReference>
<accession>A0A0D3JD41</accession>
<evidence type="ECO:0000313" key="3">
    <source>
        <dbReference type="Proteomes" id="UP000013827"/>
    </source>
</evidence>
<dbReference type="Proteomes" id="UP000013827">
    <property type="component" value="Unassembled WGS sequence"/>
</dbReference>
<dbReference type="HOGENOM" id="CLU_1328503_0_0_1"/>
<dbReference type="AlphaFoldDB" id="A0A0D3JD41"/>
<feature type="region of interest" description="Disordered" evidence="1">
    <location>
        <begin position="126"/>
        <end position="161"/>
    </location>
</feature>
<organism evidence="2 3">
    <name type="scientific">Emiliania huxleyi (strain CCMP1516)</name>
    <dbReference type="NCBI Taxonomy" id="280463"/>
    <lineage>
        <taxon>Eukaryota</taxon>
        <taxon>Haptista</taxon>
        <taxon>Haptophyta</taxon>
        <taxon>Prymnesiophyceae</taxon>
        <taxon>Isochrysidales</taxon>
        <taxon>Noelaerhabdaceae</taxon>
        <taxon>Emiliania</taxon>
    </lineage>
</organism>
<dbReference type="GeneID" id="17266970"/>
<dbReference type="Gene3D" id="3.40.50.11350">
    <property type="match status" value="1"/>
</dbReference>
<sequence length="207" mass="21140">MRLDAGKRAAFYRALVPSAGVSAFLAPALARIDAARAAAAAAGAGLQLVGVHVRQGDALDAVNGFFNSAPSAHDDAYVDKFAAAMLDAAARAAAAGKQTAFFVASDQRRARRQLRGRVGGSHAVIEVPQGRHGGGDGGGVGDGDGVGGDGSAGEGREERDLRGVQRAVAEWVLLARADVIVRSRESSFSAEAALVHRTKCVNVEPVG</sequence>
<evidence type="ECO:0008006" key="4">
    <source>
        <dbReference type="Google" id="ProtNLM"/>
    </source>
</evidence>
<keyword evidence="3" id="KW-1185">Reference proteome</keyword>
<dbReference type="RefSeq" id="XP_005780105.1">
    <property type="nucleotide sequence ID" value="XM_005780048.1"/>
</dbReference>
<dbReference type="KEGG" id="ehx:EMIHUDRAFT_444457"/>
<dbReference type="KEGG" id="ehx:EMIHUDRAFT_434854"/>
<reference evidence="2" key="2">
    <citation type="submission" date="2024-10" db="UniProtKB">
        <authorList>
            <consortium name="EnsemblProtists"/>
        </authorList>
    </citation>
    <scope>IDENTIFICATION</scope>
</reference>
<feature type="compositionally biased region" description="Gly residues" evidence="1">
    <location>
        <begin position="131"/>
        <end position="153"/>
    </location>
</feature>
<evidence type="ECO:0000256" key="1">
    <source>
        <dbReference type="SAM" id="MobiDB-lite"/>
    </source>
</evidence>
<protein>
    <recommendedName>
        <fullName evidence="4">GT23 domain-containing protein</fullName>
    </recommendedName>
</protein>
<dbReference type="GeneID" id="17273221"/>